<keyword evidence="3 4" id="KW-0597">Phosphoprotein</keyword>
<dbReference type="Gene3D" id="1.10.287.130">
    <property type="match status" value="1"/>
</dbReference>
<dbReference type="SUPFAM" id="SSF52172">
    <property type="entry name" value="CheY-like"/>
    <property type="match status" value="2"/>
</dbReference>
<reference evidence="8 9" key="1">
    <citation type="submission" date="2017-05" db="EMBL/GenBank/DDBJ databases">
        <authorList>
            <person name="Varghese N."/>
            <person name="Submissions S."/>
        </authorList>
    </citation>
    <scope>NUCLEOTIDE SEQUENCE [LARGE SCALE GENOMIC DNA]</scope>
    <source>
        <strain evidence="8 9">DSM 26001</strain>
    </source>
</reference>
<evidence type="ECO:0000256" key="2">
    <source>
        <dbReference type="ARBA" id="ARBA00012438"/>
    </source>
</evidence>
<dbReference type="GO" id="GO:0016301">
    <property type="term" value="F:kinase activity"/>
    <property type="evidence" value="ECO:0007669"/>
    <property type="project" value="UniProtKB-KW"/>
</dbReference>
<evidence type="ECO:0000313" key="8">
    <source>
        <dbReference type="EMBL" id="SMP68622.1"/>
    </source>
</evidence>
<dbReference type="PANTHER" id="PTHR45339:SF5">
    <property type="entry name" value="HISTIDINE KINASE"/>
    <property type="match status" value="1"/>
</dbReference>
<dbReference type="SMART" id="SM00388">
    <property type="entry name" value="HisKA"/>
    <property type="match status" value="1"/>
</dbReference>
<sequence>MILIRLGRKALKVRHLLVAVGALCGIGILAGTLLLLDRDRKGDLRAEDERGLLLASVLESHVSRTLSSVDNSFNAISRVLLLPSGRAGLRPGGVDVQALLDTIASSSTYLRSVSVLDAGGQVVSSSNRQNIGRSFSMSQLGFPNEINNSLQNGRPLFVRDLHELDEQTDAGTANAYAERGVYVLPVATLLKIGGVNLTLLALVNPAYLFPDHRAGPRDSAGYEVLFDYQGMVLAATPDAPFAIGSRNARLPMYDLLNNDNEYGRFDLVRKDAEGSESRYLANFRASRSFPVVAVVALSEERVLASWRNGARSLETIGFAAALLALLYTAALHRTMAAGERTREELRKARDAAETANEAKSVFLSTMSHEIRTPMNGVLGMAAALRETPLNAQQQEFARTISESGEALLAIINDILDFSKIEAGHMDLDIVDCALLPLAEGCIDTLASRAASRGLVLASFVDPALPAIVRADGGRLRQILLNLVDNAIKFTPTGEVTLRLTLAGQANGFCRVNFDITDSGIGIGDQALARLFQPFMQADNSITRNYGGTGLGLSICKRLLELMGSRIEVDSQPGRGSTFRFNLELGVAAPPAVTPLLPPENVLLLTPLSRHADVIAGYLNAWGMQPRHAASMEEALASAQAVLPALAIIDGALPQAEEAARMLAASHSGLRLLLLADSGSAQELAVRIGFHATLRRPFRQAALQEALLFALERRHYMLGAAEATPTGAAAHAPDAEAPSLVLLVEDNLINQKVALHQLSRLGYAAHVASNGEEALKAVALHDYTLVLMDCQMPLLDGFEATRRIRAAERASGRHLPIIAMTANAAEGDRERCLDAGMDDYLAKPIVRDALASMLRQHAAPLAQAGAVAGASLRTGTGAASGGGALRWE</sequence>
<evidence type="ECO:0000256" key="4">
    <source>
        <dbReference type="PROSITE-ProRule" id="PRU00169"/>
    </source>
</evidence>
<feature type="domain" description="Response regulatory" evidence="7">
    <location>
        <begin position="739"/>
        <end position="857"/>
    </location>
</feature>
<dbReference type="InterPro" id="IPR036890">
    <property type="entry name" value="HATPase_C_sf"/>
</dbReference>
<gene>
    <name evidence="8" type="ORF">SAMN06295970_11429</name>
</gene>
<dbReference type="InterPro" id="IPR036097">
    <property type="entry name" value="HisK_dim/P_sf"/>
</dbReference>
<accession>A0ABY1QEL2</accession>
<feature type="modified residue" description="4-aspartylphosphate" evidence="4">
    <location>
        <position position="788"/>
    </location>
</feature>
<dbReference type="Gene3D" id="3.30.565.10">
    <property type="entry name" value="Histidine kinase-like ATPase, C-terminal domain"/>
    <property type="match status" value="1"/>
</dbReference>
<protein>
    <recommendedName>
        <fullName evidence="2">histidine kinase</fullName>
        <ecNumber evidence="2">2.7.13.3</ecNumber>
    </recommendedName>
</protein>
<keyword evidence="8" id="KW-0418">Kinase</keyword>
<evidence type="ECO:0000256" key="5">
    <source>
        <dbReference type="SAM" id="Phobius"/>
    </source>
</evidence>
<dbReference type="RefSeq" id="WP_283443506.1">
    <property type="nucleotide sequence ID" value="NZ_FXUL01000014.1"/>
</dbReference>
<dbReference type="EMBL" id="FXUL01000014">
    <property type="protein sequence ID" value="SMP68622.1"/>
    <property type="molecule type" value="Genomic_DNA"/>
</dbReference>
<dbReference type="Pfam" id="PF00072">
    <property type="entry name" value="Response_reg"/>
    <property type="match status" value="1"/>
</dbReference>
<dbReference type="InterPro" id="IPR001789">
    <property type="entry name" value="Sig_transdc_resp-reg_receiver"/>
</dbReference>
<dbReference type="PROSITE" id="PS50109">
    <property type="entry name" value="HIS_KIN"/>
    <property type="match status" value="1"/>
</dbReference>
<proteinExistence type="predicted"/>
<keyword evidence="5" id="KW-0472">Membrane</keyword>
<dbReference type="CDD" id="cd00082">
    <property type="entry name" value="HisKA"/>
    <property type="match status" value="1"/>
</dbReference>
<dbReference type="Pfam" id="PF00512">
    <property type="entry name" value="HisKA"/>
    <property type="match status" value="1"/>
</dbReference>
<feature type="domain" description="Histidine kinase" evidence="6">
    <location>
        <begin position="365"/>
        <end position="586"/>
    </location>
</feature>
<feature type="transmembrane region" description="Helical" evidence="5">
    <location>
        <begin position="16"/>
        <end position="36"/>
    </location>
</feature>
<evidence type="ECO:0000259" key="7">
    <source>
        <dbReference type="PROSITE" id="PS50110"/>
    </source>
</evidence>
<comment type="caution">
    <text evidence="8">The sequence shown here is derived from an EMBL/GenBank/DDBJ whole genome shotgun (WGS) entry which is preliminary data.</text>
</comment>
<keyword evidence="9" id="KW-1185">Reference proteome</keyword>
<dbReference type="CDD" id="cd16922">
    <property type="entry name" value="HATPase_EvgS-ArcB-TorS-like"/>
    <property type="match status" value="1"/>
</dbReference>
<dbReference type="PROSITE" id="PS50110">
    <property type="entry name" value="RESPONSE_REGULATORY"/>
    <property type="match status" value="1"/>
</dbReference>
<dbReference type="Gene3D" id="3.40.50.2300">
    <property type="match status" value="2"/>
</dbReference>
<keyword evidence="8" id="KW-0808">Transferase</keyword>
<organism evidence="8 9">
    <name type="scientific">Noviherbaspirillum suwonense</name>
    <dbReference type="NCBI Taxonomy" id="1224511"/>
    <lineage>
        <taxon>Bacteria</taxon>
        <taxon>Pseudomonadati</taxon>
        <taxon>Pseudomonadota</taxon>
        <taxon>Betaproteobacteria</taxon>
        <taxon>Burkholderiales</taxon>
        <taxon>Oxalobacteraceae</taxon>
        <taxon>Noviherbaspirillum</taxon>
    </lineage>
</organism>
<dbReference type="SMART" id="SM00448">
    <property type="entry name" value="REC"/>
    <property type="match status" value="2"/>
</dbReference>
<keyword evidence="5" id="KW-1133">Transmembrane helix</keyword>
<evidence type="ECO:0000313" key="9">
    <source>
        <dbReference type="Proteomes" id="UP001158049"/>
    </source>
</evidence>
<dbReference type="PRINTS" id="PR00344">
    <property type="entry name" value="BCTRLSENSOR"/>
</dbReference>
<keyword evidence="5" id="KW-0812">Transmembrane</keyword>
<dbReference type="Gene3D" id="3.30.450.20">
    <property type="entry name" value="PAS domain"/>
    <property type="match status" value="1"/>
</dbReference>
<evidence type="ECO:0000256" key="1">
    <source>
        <dbReference type="ARBA" id="ARBA00000085"/>
    </source>
</evidence>
<dbReference type="CDD" id="cd17546">
    <property type="entry name" value="REC_hyHK_CKI1_RcsC-like"/>
    <property type="match status" value="1"/>
</dbReference>
<dbReference type="InterPro" id="IPR003594">
    <property type="entry name" value="HATPase_dom"/>
</dbReference>
<dbReference type="SUPFAM" id="SSF55874">
    <property type="entry name" value="ATPase domain of HSP90 chaperone/DNA topoisomerase II/histidine kinase"/>
    <property type="match status" value="1"/>
</dbReference>
<comment type="catalytic activity">
    <reaction evidence="1">
        <text>ATP + protein L-histidine = ADP + protein N-phospho-L-histidine.</text>
        <dbReference type="EC" id="2.7.13.3"/>
    </reaction>
</comment>
<dbReference type="PANTHER" id="PTHR45339">
    <property type="entry name" value="HYBRID SIGNAL TRANSDUCTION HISTIDINE KINASE J"/>
    <property type="match status" value="1"/>
</dbReference>
<name>A0ABY1QEL2_9BURK</name>
<dbReference type="Proteomes" id="UP001158049">
    <property type="component" value="Unassembled WGS sequence"/>
</dbReference>
<dbReference type="Pfam" id="PF02518">
    <property type="entry name" value="HATPase_c"/>
    <property type="match status" value="1"/>
</dbReference>
<dbReference type="SUPFAM" id="SSF47384">
    <property type="entry name" value="Homodimeric domain of signal transducing histidine kinase"/>
    <property type="match status" value="1"/>
</dbReference>
<dbReference type="InterPro" id="IPR005467">
    <property type="entry name" value="His_kinase_dom"/>
</dbReference>
<dbReference type="InterPro" id="IPR011006">
    <property type="entry name" value="CheY-like_superfamily"/>
</dbReference>
<dbReference type="InterPro" id="IPR004358">
    <property type="entry name" value="Sig_transdc_His_kin-like_C"/>
</dbReference>
<dbReference type="EC" id="2.7.13.3" evidence="2"/>
<evidence type="ECO:0000256" key="3">
    <source>
        <dbReference type="ARBA" id="ARBA00022553"/>
    </source>
</evidence>
<evidence type="ECO:0000259" key="6">
    <source>
        <dbReference type="PROSITE" id="PS50109"/>
    </source>
</evidence>
<dbReference type="InterPro" id="IPR003661">
    <property type="entry name" value="HisK_dim/P_dom"/>
</dbReference>
<dbReference type="SMART" id="SM00387">
    <property type="entry name" value="HATPase_c"/>
    <property type="match status" value="1"/>
</dbReference>